<keyword evidence="10" id="KW-1185">Reference proteome</keyword>
<keyword evidence="2" id="KW-0805">Transcription regulation</keyword>
<gene>
    <name evidence="9" type="ORF">Vafri_4387</name>
</gene>
<evidence type="ECO:0000259" key="8">
    <source>
        <dbReference type="PROSITE" id="PS51351"/>
    </source>
</evidence>
<feature type="compositionally biased region" description="Polar residues" evidence="7">
    <location>
        <begin position="10"/>
        <end position="22"/>
    </location>
</feature>
<accession>A0A8J4ATI5</accession>
<evidence type="ECO:0000256" key="1">
    <source>
        <dbReference type="ARBA" id="ARBA00004123"/>
    </source>
</evidence>
<evidence type="ECO:0000313" key="10">
    <source>
        <dbReference type="Proteomes" id="UP000747399"/>
    </source>
</evidence>
<evidence type="ECO:0000256" key="6">
    <source>
        <dbReference type="ARBA" id="ARBA00025581"/>
    </source>
</evidence>
<proteinExistence type="predicted"/>
<keyword evidence="3" id="KW-0238">DNA-binding</keyword>
<dbReference type="PANTHER" id="PTHR12716">
    <property type="entry name" value="TRANSCRIPTION INITIATION FACTOR IIE, BETA SUBUNIT"/>
    <property type="match status" value="1"/>
</dbReference>
<dbReference type="GO" id="GO:0003677">
    <property type="term" value="F:DNA binding"/>
    <property type="evidence" value="ECO:0007669"/>
    <property type="project" value="UniProtKB-KW"/>
</dbReference>
<evidence type="ECO:0000256" key="3">
    <source>
        <dbReference type="ARBA" id="ARBA00023125"/>
    </source>
</evidence>
<comment type="subcellular location">
    <subcellularLocation>
        <location evidence="1">Nucleus</location>
    </subcellularLocation>
</comment>
<protein>
    <recommendedName>
        <fullName evidence="8">TFIIE beta domain-containing protein</fullName>
    </recommendedName>
</protein>
<dbReference type="PROSITE" id="PS51351">
    <property type="entry name" value="TFIIE_BETA_C"/>
    <property type="match status" value="1"/>
</dbReference>
<comment type="caution">
    <text evidence="9">The sequence shown here is derived from an EMBL/GenBank/DDBJ whole genome shotgun (WGS) entry which is preliminary data.</text>
</comment>
<evidence type="ECO:0000313" key="9">
    <source>
        <dbReference type="EMBL" id="GIL47603.1"/>
    </source>
</evidence>
<dbReference type="InterPro" id="IPR040501">
    <property type="entry name" value="TFA2_Winged_2"/>
</dbReference>
<sequence>MGSLEELLSDINSGAVNVTSSDAVKRQPRKPKAQTDLQKRLRGQAGAVNSNQVPKAPAEKRASAPRATPPPANSGAASPSIPGAASPPPTSVASVASVATAASASAAAAGVSSVGPPPLAADAPLTMRLKRVLDLLRLKRDAHTFADIRGKLHVDLALDSELLDQLSSHTHVTYDVVHHTLRYRPKITGINNSTDLLNYLRRHTTVEGASSAVPMTGVRVADISDAYLAIMEDIKRLQAEGSIYVFGNTTASGDVVYAVQSMNIGPVSESVVELFHNTRLPVDVVDLQWRVRDLGLKSALATRPVRKKDDAASGDKKKKKRRKVERKFNLEKATNAHMRELFEGAQPVNIDSK</sequence>
<reference evidence="9" key="1">
    <citation type="journal article" date="2021" name="Proc. Natl. Acad. Sci. U.S.A.">
        <title>Three genomes in the algal genus Volvox reveal the fate of a haploid sex-determining region after a transition to homothallism.</title>
        <authorList>
            <person name="Yamamoto K."/>
            <person name="Hamaji T."/>
            <person name="Kawai-Toyooka H."/>
            <person name="Matsuzaki R."/>
            <person name="Takahashi F."/>
            <person name="Nishimura Y."/>
            <person name="Kawachi M."/>
            <person name="Noguchi H."/>
            <person name="Minakuchi Y."/>
            <person name="Umen J.G."/>
            <person name="Toyoda A."/>
            <person name="Nozaki H."/>
        </authorList>
    </citation>
    <scope>NUCLEOTIDE SEQUENCE</scope>
    <source>
        <strain evidence="9">NIES-3780</strain>
    </source>
</reference>
<dbReference type="PANTHER" id="PTHR12716:SF8">
    <property type="entry name" value="TRANSCRIPTION INITIATION FACTOR IIE SUBUNIT BETA"/>
    <property type="match status" value="1"/>
</dbReference>
<feature type="region of interest" description="Disordered" evidence="7">
    <location>
        <begin position="1"/>
        <end position="91"/>
    </location>
</feature>
<dbReference type="AlphaFoldDB" id="A0A8J4ATI5"/>
<dbReference type="InterPro" id="IPR016656">
    <property type="entry name" value="TFIIE-bsu"/>
</dbReference>
<feature type="compositionally biased region" description="Low complexity" evidence="7">
    <location>
        <begin position="73"/>
        <end position="84"/>
    </location>
</feature>
<evidence type="ECO:0000256" key="7">
    <source>
        <dbReference type="SAM" id="MobiDB-lite"/>
    </source>
</evidence>
<name>A0A8J4ATI5_9CHLO</name>
<feature type="domain" description="TFIIE beta" evidence="8">
    <location>
        <begin position="107"/>
        <end position="190"/>
    </location>
</feature>
<feature type="compositionally biased region" description="Basic residues" evidence="7">
    <location>
        <begin position="316"/>
        <end position="325"/>
    </location>
</feature>
<comment type="function">
    <text evidence="6">Recruits TFIIH to the initiation complex and stimulates the RNA polymerase II C-terminal domain kinase and DNA-dependent ATPase activities of TFIIH. Both TFIIH and TFIIE are required for promoter clearance by RNA polymerase.</text>
</comment>
<dbReference type="GO" id="GO:0005673">
    <property type="term" value="C:transcription factor TFIIE complex"/>
    <property type="evidence" value="ECO:0007669"/>
    <property type="project" value="InterPro"/>
</dbReference>
<evidence type="ECO:0000256" key="2">
    <source>
        <dbReference type="ARBA" id="ARBA00023015"/>
    </source>
</evidence>
<evidence type="ECO:0000256" key="5">
    <source>
        <dbReference type="ARBA" id="ARBA00023242"/>
    </source>
</evidence>
<keyword evidence="5" id="KW-0539">Nucleus</keyword>
<organism evidence="9 10">
    <name type="scientific">Volvox africanus</name>
    <dbReference type="NCBI Taxonomy" id="51714"/>
    <lineage>
        <taxon>Eukaryota</taxon>
        <taxon>Viridiplantae</taxon>
        <taxon>Chlorophyta</taxon>
        <taxon>core chlorophytes</taxon>
        <taxon>Chlorophyceae</taxon>
        <taxon>CS clade</taxon>
        <taxon>Chlamydomonadales</taxon>
        <taxon>Volvocaceae</taxon>
        <taxon>Volvox</taxon>
    </lineage>
</organism>
<evidence type="ECO:0000256" key="4">
    <source>
        <dbReference type="ARBA" id="ARBA00023163"/>
    </source>
</evidence>
<dbReference type="GO" id="GO:0001097">
    <property type="term" value="F:TFIIH-class transcription factor complex binding"/>
    <property type="evidence" value="ECO:0007669"/>
    <property type="project" value="TreeGrafter"/>
</dbReference>
<keyword evidence="4" id="KW-0804">Transcription</keyword>
<feature type="region of interest" description="Disordered" evidence="7">
    <location>
        <begin position="305"/>
        <end position="329"/>
    </location>
</feature>
<dbReference type="InterPro" id="IPR003166">
    <property type="entry name" value="TFIIE_bsu_DNA-bd"/>
</dbReference>
<dbReference type="Pfam" id="PF18121">
    <property type="entry name" value="TFA2_Winged_2"/>
    <property type="match status" value="1"/>
</dbReference>
<dbReference type="Proteomes" id="UP000747399">
    <property type="component" value="Unassembled WGS sequence"/>
</dbReference>
<dbReference type="EMBL" id="BNCO01000004">
    <property type="protein sequence ID" value="GIL47603.1"/>
    <property type="molecule type" value="Genomic_DNA"/>
</dbReference>
<dbReference type="GO" id="GO:0006367">
    <property type="term" value="P:transcription initiation at RNA polymerase II promoter"/>
    <property type="evidence" value="ECO:0007669"/>
    <property type="project" value="InterPro"/>
</dbReference>